<dbReference type="EMBL" id="ADLK01000053">
    <property type="protein sequence ID" value="KMW11970.1"/>
    <property type="molecule type" value="Genomic_DNA"/>
</dbReference>
<dbReference type="AlphaFoldDB" id="A0A0J9E8L0"/>
<protein>
    <submittedName>
        <fullName evidence="1">Uncharacterized protein</fullName>
    </submittedName>
</protein>
<dbReference type="GeneID" id="93166399"/>
<evidence type="ECO:0000313" key="1">
    <source>
        <dbReference type="EMBL" id="KMW11970.1"/>
    </source>
</evidence>
<dbReference type="Proteomes" id="UP000037392">
    <property type="component" value="Unassembled WGS sequence"/>
</dbReference>
<gene>
    <name evidence="1" type="ORF">HMPREF9470_05400</name>
</gene>
<dbReference type="Gene3D" id="1.20.58.1290">
    <property type="entry name" value="CarD-like, C-terminal domain"/>
    <property type="match status" value="1"/>
</dbReference>
<dbReference type="RefSeq" id="WP_048931213.1">
    <property type="nucleotide sequence ID" value="NZ_KQ235887.1"/>
</dbReference>
<proteinExistence type="predicted"/>
<organism evidence="1 2">
    <name type="scientific">[Clostridium] citroniae WAL-19142</name>
    <dbReference type="NCBI Taxonomy" id="742734"/>
    <lineage>
        <taxon>Bacteria</taxon>
        <taxon>Bacillati</taxon>
        <taxon>Bacillota</taxon>
        <taxon>Clostridia</taxon>
        <taxon>Lachnospirales</taxon>
        <taxon>Lachnospiraceae</taxon>
        <taxon>Enterocloster</taxon>
    </lineage>
</organism>
<dbReference type="OrthoDB" id="9786074at2"/>
<comment type="caution">
    <text evidence="1">The sequence shown here is derived from an EMBL/GenBank/DDBJ whole genome shotgun (WGS) entry which is preliminary data.</text>
</comment>
<evidence type="ECO:0000313" key="2">
    <source>
        <dbReference type="Proteomes" id="UP000037392"/>
    </source>
</evidence>
<sequence length="105" mass="12408">MTREDALELVERMPYIRTIQVAADKVRSEFYQEALHSDDPVEWVKVIKTHYIRRNDKSARRYPSPEEDAMAGEARGKLYGMLSEALQVPEYEMDSFIEDHIRRTM</sequence>
<dbReference type="InterPro" id="IPR042215">
    <property type="entry name" value="CarD-like_C"/>
</dbReference>
<reference evidence="1 2" key="1">
    <citation type="submission" date="2011-04" db="EMBL/GenBank/DDBJ databases">
        <title>The Genome Sequence of Clostridium citroniae WAL-19142.</title>
        <authorList>
            <consortium name="The Broad Institute Genome Sequencing Platform"/>
            <person name="Earl A."/>
            <person name="Ward D."/>
            <person name="Feldgarden M."/>
            <person name="Gevers D."/>
            <person name="Warren Y.A."/>
            <person name="Tyrrell K.L."/>
            <person name="Citron D.M."/>
            <person name="Goldstein E.J."/>
            <person name="Daigneault M."/>
            <person name="Allen-Vercoe E."/>
            <person name="Young S.K."/>
            <person name="Zeng Q."/>
            <person name="Gargeya S."/>
            <person name="Fitzgerald M."/>
            <person name="Haas B."/>
            <person name="Abouelleil A."/>
            <person name="Alvarado L."/>
            <person name="Arachchi H.M."/>
            <person name="Berlin A."/>
            <person name="Brown A."/>
            <person name="Chapman S.B."/>
            <person name="Chen Z."/>
            <person name="Dunbar C."/>
            <person name="Freedman E."/>
            <person name="Gearin G."/>
            <person name="Gellesch M."/>
            <person name="Goldberg J."/>
            <person name="Griggs A."/>
            <person name="Gujja S."/>
            <person name="Heilman E.R."/>
            <person name="Heiman D."/>
            <person name="Howarth C."/>
            <person name="Larson L."/>
            <person name="Lui A."/>
            <person name="MacDonald P.J."/>
            <person name="Mehta T."/>
            <person name="Montmayeur A."/>
            <person name="Murphy C."/>
            <person name="Neiman D."/>
            <person name="Pearson M."/>
            <person name="Priest M."/>
            <person name="Roberts A."/>
            <person name="Saif S."/>
            <person name="Shea T."/>
            <person name="Shenoy N."/>
            <person name="Sisk P."/>
            <person name="Stolte C."/>
            <person name="Sykes S."/>
            <person name="White J."/>
            <person name="Yandava C."/>
            <person name="Wortman J."/>
            <person name="Nusbaum C."/>
            <person name="Birren B."/>
        </authorList>
    </citation>
    <scope>NUCLEOTIDE SEQUENCE [LARGE SCALE GENOMIC DNA]</scope>
    <source>
        <strain evidence="1 2">WAL-19142</strain>
    </source>
</reference>
<name>A0A0J9E8L0_9FIRM</name>
<accession>A0A0J9E8L0</accession>
<dbReference type="PATRIC" id="fig|742734.4.peg.5776"/>